<accession>A0ACC0U1B1</accession>
<organism evidence="1 2">
    <name type="scientific">Russula earlei</name>
    <dbReference type="NCBI Taxonomy" id="71964"/>
    <lineage>
        <taxon>Eukaryota</taxon>
        <taxon>Fungi</taxon>
        <taxon>Dikarya</taxon>
        <taxon>Basidiomycota</taxon>
        <taxon>Agaricomycotina</taxon>
        <taxon>Agaricomycetes</taxon>
        <taxon>Russulales</taxon>
        <taxon>Russulaceae</taxon>
        <taxon>Russula</taxon>
    </lineage>
</organism>
<evidence type="ECO:0000313" key="1">
    <source>
        <dbReference type="EMBL" id="KAI9455301.1"/>
    </source>
</evidence>
<evidence type="ECO:0000313" key="2">
    <source>
        <dbReference type="Proteomes" id="UP001207468"/>
    </source>
</evidence>
<proteinExistence type="predicted"/>
<name>A0ACC0U1B1_9AGAM</name>
<sequence length="285" mass="31552">MPTPIPVIRIPPSMRRPFDTPSISSYYHLRNADVEEPSYRFAVLQEEDRRCRWRLPLWLLFFGVTVSMLTLLFLLTGTVYPVPGWSTRYGSRPLSILRVSGTGDFYRAGHPPSATNDSTPHPLAPVSYAEPYRILSRLTGSGNVIALSTTMRRPSTTGPASLVDNNLSLLVQVRIPDTPRDARCTITSGITLTRPLETAGKAARVQLWSLAGMTSDGRSGENEWPQREAHVSSFDVRPGEAPVQRSSEFACPASRSLQTFEVTCAGDDACSVEVWQGLFRVEIRA</sequence>
<gene>
    <name evidence="1" type="ORF">F5148DRAFT_1288292</name>
</gene>
<keyword evidence="2" id="KW-1185">Reference proteome</keyword>
<comment type="caution">
    <text evidence="1">The sequence shown here is derived from an EMBL/GenBank/DDBJ whole genome shotgun (WGS) entry which is preliminary data.</text>
</comment>
<dbReference type="Proteomes" id="UP001207468">
    <property type="component" value="Unassembled WGS sequence"/>
</dbReference>
<protein>
    <submittedName>
        <fullName evidence="1">Uncharacterized protein</fullName>
    </submittedName>
</protein>
<reference evidence="1" key="1">
    <citation type="submission" date="2021-03" db="EMBL/GenBank/DDBJ databases">
        <title>Evolutionary priming and transition to the ectomycorrhizal habit in an iconic lineage of mushroom-forming fungi: is preadaptation a requirement?</title>
        <authorList>
            <consortium name="DOE Joint Genome Institute"/>
            <person name="Looney B.P."/>
            <person name="Miyauchi S."/>
            <person name="Morin E."/>
            <person name="Drula E."/>
            <person name="Courty P.E."/>
            <person name="Chicoki N."/>
            <person name="Fauchery L."/>
            <person name="Kohler A."/>
            <person name="Kuo A."/>
            <person name="LaButti K."/>
            <person name="Pangilinan J."/>
            <person name="Lipzen A."/>
            <person name="Riley R."/>
            <person name="Andreopoulos W."/>
            <person name="He G."/>
            <person name="Johnson J."/>
            <person name="Barry K.W."/>
            <person name="Grigoriev I.V."/>
            <person name="Nagy L."/>
            <person name="Hibbett D."/>
            <person name="Henrissat B."/>
            <person name="Matheny P.B."/>
            <person name="Labbe J."/>
            <person name="Martin A.F."/>
        </authorList>
    </citation>
    <scope>NUCLEOTIDE SEQUENCE</scope>
    <source>
        <strain evidence="1">BPL698</strain>
    </source>
</reference>
<dbReference type="EMBL" id="JAGFNK010000253">
    <property type="protein sequence ID" value="KAI9455301.1"/>
    <property type="molecule type" value="Genomic_DNA"/>
</dbReference>